<dbReference type="EMBL" id="JBEDUW010000004">
    <property type="protein sequence ID" value="KAK9931568.1"/>
    <property type="molecule type" value="Genomic_DNA"/>
</dbReference>
<evidence type="ECO:0000313" key="3">
    <source>
        <dbReference type="EMBL" id="KAK9931568.1"/>
    </source>
</evidence>
<comment type="caution">
    <text evidence="3">The sequence shown here is derived from an EMBL/GenBank/DDBJ whole genome shotgun (WGS) entry which is preliminary data.</text>
</comment>
<gene>
    <name evidence="3" type="ORF">M0R45_018840</name>
</gene>
<comment type="cofactor">
    <cofactor evidence="1">
        <name>pyridoxal 5'-phosphate</name>
        <dbReference type="ChEBI" id="CHEBI:597326"/>
    </cofactor>
</comment>
<keyword evidence="2" id="KW-0663">Pyridoxal phosphate</keyword>
<accession>A0AAW1X3U3</accession>
<dbReference type="Proteomes" id="UP001457282">
    <property type="component" value="Unassembled WGS sequence"/>
</dbReference>
<dbReference type="InterPro" id="IPR052357">
    <property type="entry name" value="Orn_Lys_Arg_decarboxylase-I"/>
</dbReference>
<dbReference type="AlphaFoldDB" id="A0AAW1X3U3"/>
<dbReference type="PANTHER" id="PTHR43277:SF4">
    <property type="entry name" value="ARGININE DECARBOXYLASE"/>
    <property type="match status" value="1"/>
</dbReference>
<proteinExistence type="predicted"/>
<protein>
    <submittedName>
        <fullName evidence="3">Uncharacterized protein</fullName>
    </submittedName>
</protein>
<evidence type="ECO:0000256" key="1">
    <source>
        <dbReference type="ARBA" id="ARBA00001933"/>
    </source>
</evidence>
<organism evidence="3 4">
    <name type="scientific">Rubus argutus</name>
    <name type="common">Southern blackberry</name>
    <dbReference type="NCBI Taxonomy" id="59490"/>
    <lineage>
        <taxon>Eukaryota</taxon>
        <taxon>Viridiplantae</taxon>
        <taxon>Streptophyta</taxon>
        <taxon>Embryophyta</taxon>
        <taxon>Tracheophyta</taxon>
        <taxon>Spermatophyta</taxon>
        <taxon>Magnoliopsida</taxon>
        <taxon>eudicotyledons</taxon>
        <taxon>Gunneridae</taxon>
        <taxon>Pentapetalae</taxon>
        <taxon>rosids</taxon>
        <taxon>fabids</taxon>
        <taxon>Rosales</taxon>
        <taxon>Rosaceae</taxon>
        <taxon>Rosoideae</taxon>
        <taxon>Rosoideae incertae sedis</taxon>
        <taxon>Rubus</taxon>
    </lineage>
</organism>
<keyword evidence="4" id="KW-1185">Reference proteome</keyword>
<reference evidence="3 4" key="1">
    <citation type="journal article" date="2023" name="G3 (Bethesda)">
        <title>A chromosome-length genome assembly and annotation of blackberry (Rubus argutus, cv. 'Hillquist').</title>
        <authorList>
            <person name="Bruna T."/>
            <person name="Aryal R."/>
            <person name="Dudchenko O."/>
            <person name="Sargent D.J."/>
            <person name="Mead D."/>
            <person name="Buti M."/>
            <person name="Cavallini A."/>
            <person name="Hytonen T."/>
            <person name="Andres J."/>
            <person name="Pham M."/>
            <person name="Weisz D."/>
            <person name="Mascagni F."/>
            <person name="Usai G."/>
            <person name="Natali L."/>
            <person name="Bassil N."/>
            <person name="Fernandez G.E."/>
            <person name="Lomsadze A."/>
            <person name="Armour M."/>
            <person name="Olukolu B."/>
            <person name="Poorten T."/>
            <person name="Britton C."/>
            <person name="Davik J."/>
            <person name="Ashrafi H."/>
            <person name="Aiden E.L."/>
            <person name="Borodovsky M."/>
            <person name="Worthington M."/>
        </authorList>
    </citation>
    <scope>NUCLEOTIDE SEQUENCE [LARGE SCALE GENOMIC DNA]</scope>
    <source>
        <strain evidence="3">PI 553951</strain>
    </source>
</reference>
<evidence type="ECO:0000313" key="4">
    <source>
        <dbReference type="Proteomes" id="UP001457282"/>
    </source>
</evidence>
<name>A0AAW1X3U3_RUBAR</name>
<evidence type="ECO:0000256" key="2">
    <source>
        <dbReference type="ARBA" id="ARBA00022898"/>
    </source>
</evidence>
<sequence>MLLPELPGHNRGQAAPNSITDLIGLKPFLHDLPELPELDNLFFSRRAHYRCTTGCHALWLIGDMVPCRREHVQKLVSGIKHLAATSAPTCAAKRKVDSNYCAPFAHNKTRLIPRDAFFTGKRSAVIAGASDSQLSSIVVCNK</sequence>
<dbReference type="PANTHER" id="PTHR43277">
    <property type="entry name" value="ARGININE DECARBOXYLASE"/>
    <property type="match status" value="1"/>
</dbReference>